<dbReference type="EMBL" id="CABWKH010000001">
    <property type="protein sequence ID" value="VWQ33167.1"/>
    <property type="molecule type" value="Genomic_DNA"/>
</dbReference>
<evidence type="ECO:0000313" key="10">
    <source>
        <dbReference type="Proteomes" id="UP000551316"/>
    </source>
</evidence>
<evidence type="ECO:0000313" key="5">
    <source>
        <dbReference type="EMBL" id="VUX34222.1"/>
    </source>
</evidence>
<name>A0A0M4M2A2_BIFLI</name>
<dbReference type="Gene3D" id="1.10.10.2910">
    <property type="match status" value="1"/>
</dbReference>
<dbReference type="PANTHER" id="PTHR43236:SF2">
    <property type="entry name" value="BLL0069 PROTEIN"/>
    <property type="match status" value="1"/>
</dbReference>
<dbReference type="EMBL" id="CABHNT010000033">
    <property type="protein sequence ID" value="VUX34222.1"/>
    <property type="molecule type" value="Genomic_DNA"/>
</dbReference>
<evidence type="ECO:0000313" key="9">
    <source>
        <dbReference type="Proteomes" id="UP000494246"/>
    </source>
</evidence>
<evidence type="ECO:0000313" key="7">
    <source>
        <dbReference type="Proteomes" id="UP000067206"/>
    </source>
</evidence>
<dbReference type="Proteomes" id="UP000494246">
    <property type="component" value="Unassembled WGS sequence"/>
</dbReference>
<evidence type="ECO:0000313" key="6">
    <source>
        <dbReference type="EMBL" id="VWQ33167.1"/>
    </source>
</evidence>
<dbReference type="EMBL" id="CP010411">
    <property type="protein sequence ID" value="ALE08834.1"/>
    <property type="molecule type" value="Genomic_DNA"/>
</dbReference>
<evidence type="ECO:0000256" key="1">
    <source>
        <dbReference type="SAM" id="MobiDB-lite"/>
    </source>
</evidence>
<dbReference type="InterPro" id="IPR052345">
    <property type="entry name" value="Rad_response_metalloprotease"/>
</dbReference>
<accession>A0A0M4M2A2</accession>
<feature type="region of interest" description="Disordered" evidence="1">
    <location>
        <begin position="317"/>
        <end position="336"/>
    </location>
</feature>
<protein>
    <submittedName>
        <fullName evidence="4">ImmA/IrrE family metallo-endopeptidase</fullName>
    </submittedName>
</protein>
<reference evidence="5 8" key="2">
    <citation type="submission" date="2019-07" db="EMBL/GenBank/DDBJ databases">
        <authorList>
            <person name="Hibberd C M."/>
            <person name="Gehrig L. J."/>
            <person name="Chang H.-W."/>
            <person name="Venkatesh S."/>
        </authorList>
    </citation>
    <scope>NUCLEOTIDE SEQUENCE [LARGE SCALE GENOMIC DNA]</scope>
    <source>
        <strain evidence="5">Bifidobacterium_longum_subsp_infantis_JG_Bg463</strain>
    </source>
</reference>
<dbReference type="AlphaFoldDB" id="A0A0M4M2A2"/>
<evidence type="ECO:0000259" key="2">
    <source>
        <dbReference type="Pfam" id="PF06114"/>
    </source>
</evidence>
<dbReference type="Proteomes" id="UP000067206">
    <property type="component" value="Chromosome"/>
</dbReference>
<feature type="domain" description="IrrE N-terminal-like" evidence="2">
    <location>
        <begin position="197"/>
        <end position="296"/>
    </location>
</feature>
<reference evidence="6 9" key="3">
    <citation type="submission" date="2019-10" db="EMBL/GenBank/DDBJ databases">
        <authorList>
            <consortium name="Melissa Lawson"/>
            <person name="O'neill I."/>
        </authorList>
    </citation>
    <scope>NUCLEOTIDE SEQUENCE [LARGE SCALE GENOMIC DNA]</scope>
    <source>
        <strain evidence="6">LH_23</strain>
    </source>
</reference>
<dbReference type="PATRIC" id="fig|1682.24.peg.753"/>
<dbReference type="InterPro" id="IPR010359">
    <property type="entry name" value="IrrE_HExxH"/>
</dbReference>
<dbReference type="Proteomes" id="UP000551316">
    <property type="component" value="Unassembled WGS sequence"/>
</dbReference>
<evidence type="ECO:0000313" key="8">
    <source>
        <dbReference type="Proteomes" id="UP000345266"/>
    </source>
</evidence>
<dbReference type="PANTHER" id="PTHR43236">
    <property type="entry name" value="ANTITOXIN HIGA1"/>
    <property type="match status" value="1"/>
</dbReference>
<dbReference type="RefSeq" id="WP_032745044.1">
    <property type="nucleotide sequence ID" value="NZ_BCYG01000047.1"/>
</dbReference>
<evidence type="ECO:0000313" key="4">
    <source>
        <dbReference type="EMBL" id="NQX50199.1"/>
    </source>
</evidence>
<reference evidence="4 10" key="4">
    <citation type="submission" date="2020-05" db="EMBL/GenBank/DDBJ databases">
        <title>Draft Genome Sequence of Bifidobacterium longum subsp. Infantis BI-G201, a Commercialization Strain.</title>
        <authorList>
            <person name="Song J."/>
            <person name="Xu Y."/>
            <person name="Han D."/>
            <person name="Teng Q."/>
            <person name="Jiang D."/>
            <person name="Liu Q."/>
        </authorList>
    </citation>
    <scope>NUCLEOTIDE SEQUENCE [LARGE SCALE GENOMIC DNA]</scope>
    <source>
        <strain evidence="4 10">BI-G201</strain>
    </source>
</reference>
<evidence type="ECO:0000313" key="3">
    <source>
        <dbReference type="EMBL" id="ALE08834.1"/>
    </source>
</evidence>
<reference evidence="3 7" key="1">
    <citation type="submission" date="2014-12" db="EMBL/GenBank/DDBJ databases">
        <title>Complete genome sequence of Bifidobacterium longum subsp. infantis BT1.</title>
        <authorList>
            <person name="Kim J.F."/>
            <person name="Kwak M.-J."/>
        </authorList>
    </citation>
    <scope>NUCLEOTIDE SEQUENCE [LARGE SCALE GENOMIC DNA]</scope>
    <source>
        <strain evidence="3 7">BT1</strain>
    </source>
</reference>
<organism evidence="3 7">
    <name type="scientific">Bifidobacterium longum subsp. infantis</name>
    <dbReference type="NCBI Taxonomy" id="1682"/>
    <lineage>
        <taxon>Bacteria</taxon>
        <taxon>Bacillati</taxon>
        <taxon>Actinomycetota</taxon>
        <taxon>Actinomycetes</taxon>
        <taxon>Bifidobacteriales</taxon>
        <taxon>Bifidobacteriaceae</taxon>
        <taxon>Bifidobacterium</taxon>
    </lineage>
</organism>
<gene>
    <name evidence="6" type="ORF">BIFLH23_00347</name>
    <name evidence="5" type="ORF">BLJG463_01462</name>
    <name evidence="4" type="ORF">HNS28_01530</name>
    <name evidence="3" type="ORF">RY67_781</name>
</gene>
<feature type="compositionally biased region" description="Basic and acidic residues" evidence="1">
    <location>
        <begin position="317"/>
        <end position="329"/>
    </location>
</feature>
<dbReference type="Proteomes" id="UP000345266">
    <property type="component" value="Unassembled WGS sequence"/>
</dbReference>
<proteinExistence type="predicted"/>
<dbReference type="EMBL" id="JABNND010000003">
    <property type="protein sequence ID" value="NQX50199.1"/>
    <property type="molecule type" value="Genomic_DNA"/>
</dbReference>
<dbReference type="Pfam" id="PF06114">
    <property type="entry name" value="Peptidase_M78"/>
    <property type="match status" value="1"/>
</dbReference>
<sequence length="389" mass="43586">MAEITVYPATLRWAVKTSNADPAAVAARRGLADFPEWLSSSEPLRLSFSKLSDIGKALQMPFGSLVRSSVPEQHEDELVQYRTIKNHGVEPSRDLRDVIRLMRNRQDWAKDELSARGLDENQLVGSVASDISAEELGKAIREKLQLDDAWYARKTVEEQFRYIRQRASENGLIVMVDSKVGTSHRRLSVQEFRAFVLLDPTAPLIFINRNDSYSAMLFSLLHEIGHVLLGSNEIFNDDFAMGETRVERLINRAVVQSVVDNQDFCSYWKESSRRSNDILMIANECARRYGLSALALTIHARYLGLAADEDVQTVSEEMRERLSKTRSSDAKGGNQNNTNAFHLDSGFVGLVKSSIDRGSLSYSDGFSLLGVKSIQAYDGLLQVKGMANE</sequence>